<dbReference type="Proteomes" id="UP000003688">
    <property type="component" value="Unassembled WGS sequence"/>
</dbReference>
<evidence type="ECO:0000313" key="1">
    <source>
        <dbReference type="EMBL" id="EEF59231.1"/>
    </source>
</evidence>
<dbReference type="OrthoDB" id="9845450at2"/>
<keyword evidence="2" id="KW-1185">Reference proteome</keyword>
<protein>
    <submittedName>
        <fullName evidence="1">Uncharacterized protein</fullName>
    </submittedName>
</protein>
<reference evidence="1 2" key="1">
    <citation type="journal article" date="2011" name="J. Bacteriol.">
        <title>Genome sequence of 'Pedosphaera parvula' Ellin514, an aerobic Verrucomicrobial isolate from pasture soil.</title>
        <authorList>
            <person name="Kant R."/>
            <person name="van Passel M.W."/>
            <person name="Sangwan P."/>
            <person name="Palva A."/>
            <person name="Lucas S."/>
            <person name="Copeland A."/>
            <person name="Lapidus A."/>
            <person name="Glavina Del Rio T."/>
            <person name="Dalin E."/>
            <person name="Tice H."/>
            <person name="Bruce D."/>
            <person name="Goodwin L."/>
            <person name="Pitluck S."/>
            <person name="Chertkov O."/>
            <person name="Larimer F.W."/>
            <person name="Land M.L."/>
            <person name="Hauser L."/>
            <person name="Brettin T.S."/>
            <person name="Detter J.C."/>
            <person name="Han S."/>
            <person name="de Vos W.M."/>
            <person name="Janssen P.H."/>
            <person name="Smidt H."/>
        </authorList>
    </citation>
    <scope>NUCLEOTIDE SEQUENCE [LARGE SCALE GENOMIC DNA]</scope>
    <source>
        <strain evidence="1 2">Ellin514</strain>
    </source>
</reference>
<proteinExistence type="predicted"/>
<evidence type="ECO:0000313" key="2">
    <source>
        <dbReference type="Proteomes" id="UP000003688"/>
    </source>
</evidence>
<accession>B9XLI3</accession>
<name>B9XLI3_PEDPL</name>
<organism evidence="1 2">
    <name type="scientific">Pedosphaera parvula (strain Ellin514)</name>
    <dbReference type="NCBI Taxonomy" id="320771"/>
    <lineage>
        <taxon>Bacteria</taxon>
        <taxon>Pseudomonadati</taxon>
        <taxon>Verrucomicrobiota</taxon>
        <taxon>Pedosphaerae</taxon>
        <taxon>Pedosphaerales</taxon>
        <taxon>Pedosphaeraceae</taxon>
        <taxon>Pedosphaera</taxon>
    </lineage>
</organism>
<dbReference type="AlphaFoldDB" id="B9XLI3"/>
<dbReference type="RefSeq" id="WP_007416672.1">
    <property type="nucleotide sequence ID" value="NZ_ABOX02000030.1"/>
</dbReference>
<gene>
    <name evidence="1" type="ORF">Cflav_PD2082</name>
</gene>
<dbReference type="EMBL" id="ABOX02000030">
    <property type="protein sequence ID" value="EEF59231.1"/>
    <property type="molecule type" value="Genomic_DNA"/>
</dbReference>
<comment type="caution">
    <text evidence="1">The sequence shown here is derived from an EMBL/GenBank/DDBJ whole genome shotgun (WGS) entry which is preliminary data.</text>
</comment>
<sequence length="300" mass="34031" precursor="true">MKTLLFLFTVVGLVSAAAWQRQSISNLHQEIAQLSHQILETRSALESDQTRLVQFKQRLRQLHAHPISSTPDTTIIADASPLPDPQSEGWWPTNKPYFYLHKDLLKTVRIRDLTSERIDPKPGQPRLRTISNRLFQTNHLNEHMAILLGFTEAEKSSVEQTYDNLTQKVRDLEAANIQRVDPPQTDQSGNVFARIPSLKSEVAPLRKEAHESLESTIGTTRTELLEKQAAIFFNGRGDCLGSVPREFLQNGSALTVRYVYTDGSDASLKSRTYIKVPNRTNQWEYLHLFGPNGPCPFTIK</sequence>